<accession>A0A5J5ER75</accession>
<dbReference type="GO" id="GO:0140818">
    <property type="term" value="F:mRNA 5'-triphosphate monophosphatase activity"/>
    <property type="evidence" value="ECO:0007669"/>
    <property type="project" value="UniProtKB-EC"/>
</dbReference>
<keyword evidence="6 8" id="KW-0539">Nucleus</keyword>
<comment type="catalytic activity">
    <reaction evidence="7">
        <text>a 5'-end triphospho-ribonucleoside in mRNA + H2O = a 5'-end diphospho-ribonucleoside in mRNA + phosphate + H(+)</text>
        <dbReference type="Rhea" id="RHEA:67004"/>
        <dbReference type="Rhea" id="RHEA-COMP:17164"/>
        <dbReference type="Rhea" id="RHEA-COMP:17165"/>
        <dbReference type="ChEBI" id="CHEBI:15377"/>
        <dbReference type="ChEBI" id="CHEBI:15378"/>
        <dbReference type="ChEBI" id="CHEBI:43474"/>
        <dbReference type="ChEBI" id="CHEBI:167616"/>
        <dbReference type="ChEBI" id="CHEBI:167618"/>
        <dbReference type="EC" id="3.6.1.74"/>
    </reaction>
    <physiologicalReaction direction="left-to-right" evidence="7">
        <dbReference type="Rhea" id="RHEA:67005"/>
    </physiologicalReaction>
</comment>
<feature type="region of interest" description="Disordered" evidence="9">
    <location>
        <begin position="215"/>
        <end position="234"/>
    </location>
</feature>
<comment type="function">
    <text evidence="8">First step of mRNA capping. Converts the 5'-triphosphate end of a nascent mRNA chain into a diphosphate end.</text>
</comment>
<dbReference type="InParanoid" id="A0A5J5ER75"/>
<evidence type="ECO:0000256" key="6">
    <source>
        <dbReference type="ARBA" id="ARBA00023242"/>
    </source>
</evidence>
<dbReference type="InterPro" id="IPR004206">
    <property type="entry name" value="mRNA_triPase_Cet1"/>
</dbReference>
<dbReference type="InterPro" id="IPR037009">
    <property type="entry name" value="mRNA_triPase_Cet1_sf"/>
</dbReference>
<evidence type="ECO:0000259" key="10">
    <source>
        <dbReference type="Pfam" id="PF02940"/>
    </source>
</evidence>
<dbReference type="PANTHER" id="PTHR28118:SF1">
    <property type="entry name" value="POLYNUCLEOTIDE 5'-TRIPHOSPHATASE CTL1-RELATED"/>
    <property type="match status" value="1"/>
</dbReference>
<dbReference type="Gene3D" id="3.20.100.10">
    <property type="entry name" value="mRNA triphosphatase Cet1-like"/>
    <property type="match status" value="1"/>
</dbReference>
<comment type="caution">
    <text evidence="11">The sequence shown here is derived from an EMBL/GenBank/DDBJ whole genome shotgun (WGS) entry which is preliminary data.</text>
</comment>
<dbReference type="Pfam" id="PF02940">
    <property type="entry name" value="mRNA_triPase"/>
    <property type="match status" value="1"/>
</dbReference>
<evidence type="ECO:0000256" key="2">
    <source>
        <dbReference type="ARBA" id="ARBA00004123"/>
    </source>
</evidence>
<evidence type="ECO:0000256" key="3">
    <source>
        <dbReference type="ARBA" id="ARBA00006345"/>
    </source>
</evidence>
<comment type="cofactor">
    <cofactor evidence="1 8">
        <name>Mg(2+)</name>
        <dbReference type="ChEBI" id="CHEBI:18420"/>
    </cofactor>
</comment>
<evidence type="ECO:0000313" key="11">
    <source>
        <dbReference type="EMBL" id="KAA8899186.1"/>
    </source>
</evidence>
<dbReference type="AlphaFoldDB" id="A0A5J5ER75"/>
<dbReference type="Proteomes" id="UP000326924">
    <property type="component" value="Unassembled WGS sequence"/>
</dbReference>
<dbReference type="CDD" id="cd07470">
    <property type="entry name" value="CYTH-like_mRNA_RTPase"/>
    <property type="match status" value="1"/>
</dbReference>
<keyword evidence="12" id="KW-1185">Reference proteome</keyword>
<dbReference type="OrthoDB" id="272147at2759"/>
<dbReference type="EMBL" id="VXIS01000171">
    <property type="protein sequence ID" value="KAA8899186.1"/>
    <property type="molecule type" value="Genomic_DNA"/>
</dbReference>
<comment type="subunit">
    <text evidence="8">Heterodimer. The mRNA-capping enzyme is composed of two separate chains alpha and beta, respectively a mRNA guanylyltransferase and an mRNA 5'-triphosphate monophosphatase.</text>
</comment>
<sequence>MLPGFHRPWEQNIINKDQYDEIASQVAGFLFHNVVSQDDPALVGGGPDAPIIEIEAKLGHIIDRNMNHRLRLPVRTETILDTQDPGLKVQFRSSMTDMQHRHFNQFLNQIYMDSKRGALDPEPSRVPLEYLHTRECDSFYELPPDQYDILPRTIRETRNPRHSVRVRATTDQKTGKVIKKIIKTRIADLNVYSPLTAFDWRISVNMEMPYNGDLERLTPAGGGGANSSDGDRNKDRMSYRHIIYQVDLTQVTDVSIPRRFPSVRRADILQKHGKKEHELEVEVDGEEIRKQGMLLREKRPNSYEQLIKGFVDNVRVLIRAVPPPER</sequence>
<dbReference type="SUPFAM" id="SSF55154">
    <property type="entry name" value="CYTH-like phosphatases"/>
    <property type="match status" value="1"/>
</dbReference>
<evidence type="ECO:0000313" key="12">
    <source>
        <dbReference type="Proteomes" id="UP000326924"/>
    </source>
</evidence>
<comment type="subcellular location">
    <subcellularLocation>
        <location evidence="2 8">Nucleus</location>
    </subcellularLocation>
</comment>
<dbReference type="InterPro" id="IPR033469">
    <property type="entry name" value="CYTH-like_dom_sf"/>
</dbReference>
<keyword evidence="8" id="KW-0506">mRNA capping</keyword>
<comment type="similarity">
    <text evidence="3 8">Belongs to the fungal TPase family.</text>
</comment>
<dbReference type="GO" id="GO:0031533">
    <property type="term" value="C:mRNA capping enzyme complex"/>
    <property type="evidence" value="ECO:0007669"/>
    <property type="project" value="UniProtKB-UniRule"/>
</dbReference>
<name>A0A5J5ER75_9PEZI</name>
<dbReference type="EC" id="3.6.1.74" evidence="8"/>
<keyword evidence="4 8" id="KW-0507">mRNA processing</keyword>
<organism evidence="11 12">
    <name type="scientific">Sphaerosporella brunnea</name>
    <dbReference type="NCBI Taxonomy" id="1250544"/>
    <lineage>
        <taxon>Eukaryota</taxon>
        <taxon>Fungi</taxon>
        <taxon>Dikarya</taxon>
        <taxon>Ascomycota</taxon>
        <taxon>Pezizomycotina</taxon>
        <taxon>Pezizomycetes</taxon>
        <taxon>Pezizales</taxon>
        <taxon>Pyronemataceae</taxon>
        <taxon>Sphaerosporella</taxon>
    </lineage>
</organism>
<dbReference type="InterPro" id="IPR040343">
    <property type="entry name" value="Cet1/Ctl1"/>
</dbReference>
<reference evidence="11 12" key="1">
    <citation type="submission" date="2019-09" db="EMBL/GenBank/DDBJ databases">
        <title>Draft genome of the ectomycorrhizal ascomycete Sphaerosporella brunnea.</title>
        <authorList>
            <consortium name="DOE Joint Genome Institute"/>
            <person name="Benucci G.M."/>
            <person name="Marozzi G."/>
            <person name="Antonielli L."/>
            <person name="Sanchez S."/>
            <person name="Marco P."/>
            <person name="Wang X."/>
            <person name="Falini L.B."/>
            <person name="Barry K."/>
            <person name="Haridas S."/>
            <person name="Lipzen A."/>
            <person name="Labutti K."/>
            <person name="Grigoriev I.V."/>
            <person name="Murat C."/>
            <person name="Martin F."/>
            <person name="Albertini E."/>
            <person name="Donnini D."/>
            <person name="Bonito G."/>
        </authorList>
    </citation>
    <scope>NUCLEOTIDE SEQUENCE [LARGE SCALE GENOMIC DNA]</scope>
    <source>
        <strain evidence="11 12">Sb_GMNB300</strain>
    </source>
</reference>
<proteinExistence type="inferred from homology"/>
<evidence type="ECO:0000256" key="7">
    <source>
        <dbReference type="ARBA" id="ARBA00047740"/>
    </source>
</evidence>
<feature type="domain" description="mRNA triphosphatase Cet1-like" evidence="10">
    <location>
        <begin position="20"/>
        <end position="283"/>
    </location>
</feature>
<evidence type="ECO:0000256" key="9">
    <source>
        <dbReference type="SAM" id="MobiDB-lite"/>
    </source>
</evidence>
<dbReference type="GO" id="GO:0006370">
    <property type="term" value="P:7-methylguanosine mRNA capping"/>
    <property type="evidence" value="ECO:0007669"/>
    <property type="project" value="UniProtKB-UniRule"/>
</dbReference>
<dbReference type="GO" id="GO:0004651">
    <property type="term" value="F:polynucleotide 5'-phosphatase activity"/>
    <property type="evidence" value="ECO:0007669"/>
    <property type="project" value="UniProtKB-UniRule"/>
</dbReference>
<gene>
    <name evidence="11" type="ORF">FN846DRAFT_782439</name>
</gene>
<protein>
    <recommendedName>
        <fullName evidence="8">mRNA-capping enzyme subunit beta</fullName>
        <ecNumber evidence="8">3.6.1.74</ecNumber>
    </recommendedName>
    <alternativeName>
        <fullName evidence="8">mRNA 5'-phosphatase</fullName>
    </alternativeName>
    <alternativeName>
        <fullName evidence="8">mRNA 5'-triphosphate monophosphatase</fullName>
    </alternativeName>
</protein>
<dbReference type="PANTHER" id="PTHR28118">
    <property type="entry name" value="POLYNUCLEOTIDE 5'-TRIPHOSPHATASE-RELATED"/>
    <property type="match status" value="1"/>
</dbReference>
<keyword evidence="5 8" id="KW-0378">Hydrolase</keyword>
<evidence type="ECO:0000256" key="4">
    <source>
        <dbReference type="ARBA" id="ARBA00022664"/>
    </source>
</evidence>
<evidence type="ECO:0000256" key="8">
    <source>
        <dbReference type="RuleBase" id="RU367053"/>
    </source>
</evidence>
<evidence type="ECO:0000256" key="1">
    <source>
        <dbReference type="ARBA" id="ARBA00001946"/>
    </source>
</evidence>
<evidence type="ECO:0000256" key="5">
    <source>
        <dbReference type="ARBA" id="ARBA00022801"/>
    </source>
</evidence>